<protein>
    <recommendedName>
        <fullName evidence="3">inorganic diphosphatase</fullName>
        <ecNumber evidence="3">3.6.1.1</ecNumber>
    </recommendedName>
</protein>
<dbReference type="PANTHER" id="PTHR10286">
    <property type="entry name" value="INORGANIC PYROPHOSPHATASE"/>
    <property type="match status" value="1"/>
</dbReference>
<dbReference type="EMBL" id="OU896712">
    <property type="protein sequence ID" value="CAH1174168.1"/>
    <property type="molecule type" value="Genomic_DNA"/>
</dbReference>
<dbReference type="AlphaFoldDB" id="A0A9P0DM66"/>
<keyword evidence="5" id="KW-0378">Hydrolase</keyword>
<accession>A0A9P0DM66</accession>
<evidence type="ECO:0000256" key="1">
    <source>
        <dbReference type="ARBA" id="ARBA00001946"/>
    </source>
</evidence>
<evidence type="ECO:0000313" key="8">
    <source>
        <dbReference type="Proteomes" id="UP001153737"/>
    </source>
</evidence>
<evidence type="ECO:0000256" key="6">
    <source>
        <dbReference type="ARBA" id="ARBA00022842"/>
    </source>
</evidence>
<keyword evidence="6" id="KW-0460">Magnesium</keyword>
<keyword evidence="8" id="KW-1185">Reference proteome</keyword>
<evidence type="ECO:0000256" key="3">
    <source>
        <dbReference type="ARBA" id="ARBA00012146"/>
    </source>
</evidence>
<dbReference type="SUPFAM" id="SSF50324">
    <property type="entry name" value="Inorganic pyrophosphatase"/>
    <property type="match status" value="1"/>
</dbReference>
<keyword evidence="4" id="KW-0479">Metal-binding</keyword>
<dbReference type="OrthoDB" id="1608002at2759"/>
<dbReference type="Proteomes" id="UP001153737">
    <property type="component" value="Chromosome 6"/>
</dbReference>
<dbReference type="InterPro" id="IPR008162">
    <property type="entry name" value="Pyrophosphatase"/>
</dbReference>
<evidence type="ECO:0000256" key="4">
    <source>
        <dbReference type="ARBA" id="ARBA00022723"/>
    </source>
</evidence>
<reference evidence="7" key="1">
    <citation type="submission" date="2022-01" db="EMBL/GenBank/DDBJ databases">
        <authorList>
            <person name="King R."/>
        </authorList>
    </citation>
    <scope>NUCLEOTIDE SEQUENCE</scope>
</reference>
<name>A0A9P0DM66_PHACE</name>
<sequence>MNYSTTDIGLPMQNDHRIYIQDKYGLISPWHDIPLYANPSKTVFNMVVKAQRFTNANFEISLKEPLNPIKQVSQGGVPKFIPNCFPYHGFLWNYGILPQTYEFSGQSAGNTRCRGMDPIDVLEIGQRGAQTGEILTVKILGALALVDLDELQYDWQLIAIDKRDPLADCLNDICDIEKYLPGLLQATMDWFTVHKVPLGKPMNSFGPGGGLKPASFAYDIIHEVHNCWKLIVSRTIQTDEVALVNTTLEGSVFKISRSDAKEIFHNKMIQCTDDVKDIIDASFTDKVYFIDRYSGSSYGSKL</sequence>
<evidence type="ECO:0000256" key="2">
    <source>
        <dbReference type="ARBA" id="ARBA00006220"/>
    </source>
</evidence>
<organism evidence="7 8">
    <name type="scientific">Phaedon cochleariae</name>
    <name type="common">Mustard beetle</name>
    <dbReference type="NCBI Taxonomy" id="80249"/>
    <lineage>
        <taxon>Eukaryota</taxon>
        <taxon>Metazoa</taxon>
        <taxon>Ecdysozoa</taxon>
        <taxon>Arthropoda</taxon>
        <taxon>Hexapoda</taxon>
        <taxon>Insecta</taxon>
        <taxon>Pterygota</taxon>
        <taxon>Neoptera</taxon>
        <taxon>Endopterygota</taxon>
        <taxon>Coleoptera</taxon>
        <taxon>Polyphaga</taxon>
        <taxon>Cucujiformia</taxon>
        <taxon>Chrysomeloidea</taxon>
        <taxon>Chrysomelidae</taxon>
        <taxon>Chrysomelinae</taxon>
        <taxon>Chrysomelini</taxon>
        <taxon>Phaedon</taxon>
    </lineage>
</organism>
<evidence type="ECO:0000256" key="5">
    <source>
        <dbReference type="ARBA" id="ARBA00022801"/>
    </source>
</evidence>
<dbReference type="GO" id="GO:0006796">
    <property type="term" value="P:phosphate-containing compound metabolic process"/>
    <property type="evidence" value="ECO:0007669"/>
    <property type="project" value="InterPro"/>
</dbReference>
<dbReference type="GO" id="GO:0000287">
    <property type="term" value="F:magnesium ion binding"/>
    <property type="evidence" value="ECO:0007669"/>
    <property type="project" value="InterPro"/>
</dbReference>
<dbReference type="Pfam" id="PF00719">
    <property type="entry name" value="Pyrophosphatase"/>
    <property type="match status" value="1"/>
</dbReference>
<dbReference type="GO" id="GO:0005737">
    <property type="term" value="C:cytoplasm"/>
    <property type="evidence" value="ECO:0007669"/>
    <property type="project" value="InterPro"/>
</dbReference>
<dbReference type="EC" id="3.6.1.1" evidence="3"/>
<proteinExistence type="inferred from homology"/>
<gene>
    <name evidence="7" type="ORF">PHAECO_LOCUS9859</name>
</gene>
<dbReference type="InterPro" id="IPR036649">
    <property type="entry name" value="Pyrophosphatase_sf"/>
</dbReference>
<evidence type="ECO:0000313" key="7">
    <source>
        <dbReference type="EMBL" id="CAH1174168.1"/>
    </source>
</evidence>
<dbReference type="GO" id="GO:0004427">
    <property type="term" value="F:inorganic diphosphate phosphatase activity"/>
    <property type="evidence" value="ECO:0007669"/>
    <property type="project" value="UniProtKB-EC"/>
</dbReference>
<comment type="similarity">
    <text evidence="2">Belongs to the PPase family.</text>
</comment>
<comment type="cofactor">
    <cofactor evidence="1">
        <name>Mg(2+)</name>
        <dbReference type="ChEBI" id="CHEBI:18420"/>
    </cofactor>
</comment>
<reference evidence="7" key="2">
    <citation type="submission" date="2022-10" db="EMBL/GenBank/DDBJ databases">
        <authorList>
            <consortium name="ENA_rothamsted_submissions"/>
            <consortium name="culmorum"/>
            <person name="King R."/>
        </authorList>
    </citation>
    <scope>NUCLEOTIDE SEQUENCE</scope>
</reference>
<dbReference type="Gene3D" id="3.90.80.10">
    <property type="entry name" value="Inorganic pyrophosphatase"/>
    <property type="match status" value="1"/>
</dbReference>